<evidence type="ECO:0000313" key="9">
    <source>
        <dbReference type="EMBL" id="THG01018.1"/>
    </source>
</evidence>
<keyword evidence="10" id="KW-1185">Reference proteome</keyword>
<keyword evidence="3" id="KW-0812">Transmembrane</keyword>
<evidence type="ECO:0000256" key="5">
    <source>
        <dbReference type="ARBA" id="ARBA00022989"/>
    </source>
</evidence>
<dbReference type="InterPro" id="IPR026057">
    <property type="entry name" value="TBL_C"/>
</dbReference>
<evidence type="ECO:0000256" key="3">
    <source>
        <dbReference type="ARBA" id="ARBA00022692"/>
    </source>
</evidence>
<dbReference type="InterPro" id="IPR025846">
    <property type="entry name" value="TBL_N"/>
</dbReference>
<keyword evidence="4" id="KW-0735">Signal-anchor</keyword>
<dbReference type="GO" id="GO:0016020">
    <property type="term" value="C:membrane"/>
    <property type="evidence" value="ECO:0007669"/>
    <property type="project" value="UniProtKB-SubCell"/>
</dbReference>
<evidence type="ECO:0000259" key="8">
    <source>
        <dbReference type="Pfam" id="PF14416"/>
    </source>
</evidence>
<dbReference type="PANTHER" id="PTHR32285">
    <property type="entry name" value="PROTEIN TRICHOME BIREFRINGENCE-LIKE 9-RELATED"/>
    <property type="match status" value="1"/>
</dbReference>
<feature type="domain" description="Trichome birefringence-like N-terminal" evidence="8">
    <location>
        <begin position="1"/>
        <end position="50"/>
    </location>
</feature>
<comment type="caution">
    <text evidence="9">The sequence shown here is derived from an EMBL/GenBank/DDBJ whole genome shotgun (WGS) entry which is preliminary data.</text>
</comment>
<evidence type="ECO:0000256" key="2">
    <source>
        <dbReference type="ARBA" id="ARBA00007727"/>
    </source>
</evidence>
<dbReference type="EMBL" id="SDRB02011531">
    <property type="protein sequence ID" value="THG01018.1"/>
    <property type="molecule type" value="Genomic_DNA"/>
</dbReference>
<keyword evidence="6" id="KW-0472">Membrane</keyword>
<evidence type="ECO:0000259" key="7">
    <source>
        <dbReference type="Pfam" id="PF13839"/>
    </source>
</evidence>
<evidence type="ECO:0000256" key="6">
    <source>
        <dbReference type="ARBA" id="ARBA00023136"/>
    </source>
</evidence>
<dbReference type="Pfam" id="PF13839">
    <property type="entry name" value="PC-Esterase"/>
    <property type="match status" value="1"/>
</dbReference>
<dbReference type="Pfam" id="PF14416">
    <property type="entry name" value="PMR5N"/>
    <property type="match status" value="1"/>
</dbReference>
<dbReference type="PANTHER" id="PTHR32285:SF13">
    <property type="entry name" value="TRICHOME BIREFRINGENCE-LIKE N-TERMINAL DOMAIN-CONTAINING PROTEIN"/>
    <property type="match status" value="1"/>
</dbReference>
<evidence type="ECO:0000256" key="1">
    <source>
        <dbReference type="ARBA" id="ARBA00004167"/>
    </source>
</evidence>
<dbReference type="InterPro" id="IPR029962">
    <property type="entry name" value="TBL"/>
</dbReference>
<protein>
    <submittedName>
        <fullName evidence="9">Uncharacterized protein</fullName>
    </submittedName>
</protein>
<gene>
    <name evidence="9" type="ORF">TEA_024536</name>
</gene>
<keyword evidence="5" id="KW-1133">Transmembrane helix</keyword>
<accession>A0A4S4DEB1</accession>
<dbReference type="GO" id="GO:0005794">
    <property type="term" value="C:Golgi apparatus"/>
    <property type="evidence" value="ECO:0007669"/>
    <property type="project" value="TreeGrafter"/>
</dbReference>
<proteinExistence type="inferred from homology"/>
<dbReference type="Proteomes" id="UP000306102">
    <property type="component" value="Unassembled WGS sequence"/>
</dbReference>
<dbReference type="AlphaFoldDB" id="A0A4S4DEB1"/>
<comment type="similarity">
    <text evidence="2">Belongs to the PC-esterase family. TBL subfamily.</text>
</comment>
<name>A0A4S4DEB1_CAMSN</name>
<reference evidence="9 10" key="1">
    <citation type="journal article" date="2018" name="Proc. Natl. Acad. Sci. U.S.A.">
        <title>Draft genome sequence of Camellia sinensis var. sinensis provides insights into the evolution of the tea genome and tea quality.</title>
        <authorList>
            <person name="Wei C."/>
            <person name="Yang H."/>
            <person name="Wang S."/>
            <person name="Zhao J."/>
            <person name="Liu C."/>
            <person name="Gao L."/>
            <person name="Xia E."/>
            <person name="Lu Y."/>
            <person name="Tai Y."/>
            <person name="She G."/>
            <person name="Sun J."/>
            <person name="Cao H."/>
            <person name="Tong W."/>
            <person name="Gao Q."/>
            <person name="Li Y."/>
            <person name="Deng W."/>
            <person name="Jiang X."/>
            <person name="Wang W."/>
            <person name="Chen Q."/>
            <person name="Zhang S."/>
            <person name="Li H."/>
            <person name="Wu J."/>
            <person name="Wang P."/>
            <person name="Li P."/>
            <person name="Shi C."/>
            <person name="Zheng F."/>
            <person name="Jian J."/>
            <person name="Huang B."/>
            <person name="Shan D."/>
            <person name="Shi M."/>
            <person name="Fang C."/>
            <person name="Yue Y."/>
            <person name="Li F."/>
            <person name="Li D."/>
            <person name="Wei S."/>
            <person name="Han B."/>
            <person name="Jiang C."/>
            <person name="Yin Y."/>
            <person name="Xia T."/>
            <person name="Zhang Z."/>
            <person name="Bennetzen J.L."/>
            <person name="Zhao S."/>
            <person name="Wan X."/>
        </authorList>
    </citation>
    <scope>NUCLEOTIDE SEQUENCE [LARGE SCALE GENOMIC DNA]</scope>
    <source>
        <strain evidence="10">cv. Shuchazao</strain>
        <tissue evidence="9">Leaf</tissue>
    </source>
</reference>
<dbReference type="GO" id="GO:0016413">
    <property type="term" value="F:O-acetyltransferase activity"/>
    <property type="evidence" value="ECO:0007669"/>
    <property type="project" value="InterPro"/>
</dbReference>
<evidence type="ECO:0000256" key="4">
    <source>
        <dbReference type="ARBA" id="ARBA00022968"/>
    </source>
</evidence>
<comment type="subcellular location">
    <subcellularLocation>
        <location evidence="1">Membrane</location>
        <topology evidence="1">Single-pass membrane protein</topology>
    </subcellularLocation>
</comment>
<sequence length="353" mass="41082">MFNGTWVPYSNGPYYTNETECLIDDRQNCMKFGRLDTEFLKWRWKPDDCELPVFDGAEFLETVRGKSMAFIGDSLSRNQIQSLVCLLASVARPVNVSNVQDIRYKQWLYLEYNFTLSILWTTHLVRASDFDPTGHSHKSPMNLHLDQVDLAWASHIQDYDYLIISVGQWFSIPLIYYHNNQVIGCHKCNIKNVTKMSQYYGFRMAHQTAFKTLLNRPKGTMGIVFLRTISPAHFENGEWNTGGYCVRTRPFRRREKKVEGYIREFYEAQIGEFWEAKREGRERGLKFRLLDTTEAMAMRPDGHPNYNGQSPRGNVSVADCVHWCLPGPIDTWNELLLQMLKRESAESSVSKLL</sequence>
<feature type="domain" description="Trichome birefringence-like C-terminal" evidence="7">
    <location>
        <begin position="51"/>
        <end position="339"/>
    </location>
</feature>
<organism evidence="9 10">
    <name type="scientific">Camellia sinensis var. sinensis</name>
    <name type="common">China tea</name>
    <dbReference type="NCBI Taxonomy" id="542762"/>
    <lineage>
        <taxon>Eukaryota</taxon>
        <taxon>Viridiplantae</taxon>
        <taxon>Streptophyta</taxon>
        <taxon>Embryophyta</taxon>
        <taxon>Tracheophyta</taxon>
        <taxon>Spermatophyta</taxon>
        <taxon>Magnoliopsida</taxon>
        <taxon>eudicotyledons</taxon>
        <taxon>Gunneridae</taxon>
        <taxon>Pentapetalae</taxon>
        <taxon>asterids</taxon>
        <taxon>Ericales</taxon>
        <taxon>Theaceae</taxon>
        <taxon>Camellia</taxon>
    </lineage>
</organism>
<evidence type="ECO:0000313" key="10">
    <source>
        <dbReference type="Proteomes" id="UP000306102"/>
    </source>
</evidence>